<evidence type="ECO:0000313" key="2">
    <source>
        <dbReference type="Proteomes" id="UP000615446"/>
    </source>
</evidence>
<dbReference type="OrthoDB" id="2445631at2759"/>
<protein>
    <submittedName>
        <fullName evidence="1">Ribonuclease H-like domain-containing protein</fullName>
    </submittedName>
</protein>
<organism evidence="1 2">
    <name type="scientific">Rhizophagus clarus</name>
    <dbReference type="NCBI Taxonomy" id="94130"/>
    <lineage>
        <taxon>Eukaryota</taxon>
        <taxon>Fungi</taxon>
        <taxon>Fungi incertae sedis</taxon>
        <taxon>Mucoromycota</taxon>
        <taxon>Glomeromycotina</taxon>
        <taxon>Glomeromycetes</taxon>
        <taxon>Glomerales</taxon>
        <taxon>Glomeraceae</taxon>
        <taxon>Rhizophagus</taxon>
    </lineage>
</organism>
<dbReference type="AlphaFoldDB" id="A0A8H3L6Y9"/>
<accession>A0A8H3L6Y9</accession>
<dbReference type="Proteomes" id="UP000615446">
    <property type="component" value="Unassembled WGS sequence"/>
</dbReference>
<sequence length="209" mass="24011">MDASNDLRKSVSKRPLGKIWLHFERKEAISPGKFGAECKYCSAKWKRGEMPILKEHLANHCLNAPALVLHTYMVKIRERINTSNKKKKADTLSGGQTTMKDFYDSTEFLEGQKNQINRRLLEEESTDVNKNIQIDLFKQNNLTLYSHTATYLAKKIEDILEQIGAEHIFTIVFDNTANVRKVNILAIFFRNSHLADVCTPQDLPEEQTV</sequence>
<proteinExistence type="predicted"/>
<reference evidence="1" key="1">
    <citation type="submission" date="2019-10" db="EMBL/GenBank/DDBJ databases">
        <title>Conservation and host-specific expression of non-tandemly repeated heterogenous ribosome RNA gene in arbuscular mycorrhizal fungi.</title>
        <authorList>
            <person name="Maeda T."/>
            <person name="Kobayashi Y."/>
            <person name="Nakagawa T."/>
            <person name="Ezawa T."/>
            <person name="Yamaguchi K."/>
            <person name="Bino T."/>
            <person name="Nishimoto Y."/>
            <person name="Shigenobu S."/>
            <person name="Kawaguchi M."/>
        </authorList>
    </citation>
    <scope>NUCLEOTIDE SEQUENCE</scope>
    <source>
        <strain evidence="1">HR1</strain>
    </source>
</reference>
<comment type="caution">
    <text evidence="1">The sequence shown here is derived from an EMBL/GenBank/DDBJ whole genome shotgun (WGS) entry which is preliminary data.</text>
</comment>
<evidence type="ECO:0000313" key="1">
    <source>
        <dbReference type="EMBL" id="GES80503.1"/>
    </source>
</evidence>
<dbReference type="EMBL" id="BLAL01000050">
    <property type="protein sequence ID" value="GES80503.1"/>
    <property type="molecule type" value="Genomic_DNA"/>
</dbReference>
<name>A0A8H3L6Y9_9GLOM</name>
<gene>
    <name evidence="1" type="ORF">RCL2_000777600</name>
</gene>